<dbReference type="PANTHER" id="PTHR33096">
    <property type="entry name" value="CXC2 DOMAIN-CONTAINING PROTEIN"/>
    <property type="match status" value="1"/>
</dbReference>
<name>A0A0D2PQ13_HYPSF</name>
<proteinExistence type="predicted"/>
<organism evidence="3 4">
    <name type="scientific">Hypholoma sublateritium (strain FD-334 SS-4)</name>
    <dbReference type="NCBI Taxonomy" id="945553"/>
    <lineage>
        <taxon>Eukaryota</taxon>
        <taxon>Fungi</taxon>
        <taxon>Dikarya</taxon>
        <taxon>Basidiomycota</taxon>
        <taxon>Agaricomycotina</taxon>
        <taxon>Agaricomycetes</taxon>
        <taxon>Agaricomycetidae</taxon>
        <taxon>Agaricales</taxon>
        <taxon>Agaricineae</taxon>
        <taxon>Strophariaceae</taxon>
        <taxon>Hypholoma</taxon>
    </lineage>
</organism>
<dbReference type="OMA" id="ETSCEAN"/>
<protein>
    <recommendedName>
        <fullName evidence="5">CxC1-like cysteine cluster associated with KDZ transposases domain-containing protein</fullName>
    </recommendedName>
</protein>
<sequence>MAPGPSKARGMQPTVKEGMGSHFSSPTKKRNSKRKTQTQAFVSFDHEAKKRKLQAELDSLQAMEGSLPVSSNPFVSEKQSKPKPKGPIKPVSTDFFGGSQAVNHGDYLFPELEDTAGSTPTVENKKRRTAPNQAAYNLHSKWTRLIPSLVDDFLEYSKVTIGKIVTTAPFTLKSRCLHPLSCQYKSRKIICLYFDHFKNITVTSCNCDSTNQILVRNGLFPTSPSQTRFSVSIALLDFYATLFETSCEANERYKDPFRRSLGYAIQWLDVLRVEIENRVQVSLKVADQAITAEKVKRQKPTEERGSDIKLKASSKREECSRELRQLCPACFGGEVFGTSLLDGGDFQICTDGNFHHKRLKSGGENVPFHSPAHIIPKEYVDRIGDLIINARKKTPKKRTSQVPDEAIDECEESYEAAEGDKKRNHAENRYSDMGWMSLICRHDIPLFFANIDTPGEQQKYAVALITWFSKFIPSHSTMTVLYDIGCVLDRSVQMYDILPESLKERVQFVTTAMHAYGHQWSCQLSYNPRLCKGLGLTDGEGVERTWSRLRKLIGIVRTSSHARRLWLTDRQLTAIAISHREDLGDWIKRRYHKGIKEKEERAQELVKQCNKSMTELDQQWNLQKTAQQSAPAHAPARLKKELNSVLTLQSELEAVENAIQTKVDALFASLRIPETYPSLNGVNLEFIQALIQARDLKANIRKRANESFFEYDRLDQAVGGKANPLGTKLHQHTRKAISKRAPALLRAIRKYNSCCETMERLYNPESNLPLPTPLPTKLGDLRQNPSLLEDVCIVPTDEKPQPWLVDKNVRHGIQAMLKIHRCNEEKQRLVTEANNMCCWFGREIGCVELALHSPESNLHNTEKNF</sequence>
<gene>
    <name evidence="3" type="ORF">HYPSUDRAFT_67307</name>
</gene>
<dbReference type="Proteomes" id="UP000054270">
    <property type="component" value="Unassembled WGS sequence"/>
</dbReference>
<dbReference type="STRING" id="945553.A0A0D2PQ13"/>
<evidence type="ECO:0000256" key="1">
    <source>
        <dbReference type="SAM" id="Coils"/>
    </source>
</evidence>
<keyword evidence="1" id="KW-0175">Coiled coil</keyword>
<dbReference type="EMBL" id="KN817553">
    <property type="protein sequence ID" value="KJA22000.1"/>
    <property type="molecule type" value="Genomic_DNA"/>
</dbReference>
<accession>A0A0D2PQ13</accession>
<keyword evidence="4" id="KW-1185">Reference proteome</keyword>
<feature type="region of interest" description="Disordered" evidence="2">
    <location>
        <begin position="1"/>
        <end position="47"/>
    </location>
</feature>
<dbReference type="OrthoDB" id="3253684at2759"/>
<evidence type="ECO:0000313" key="4">
    <source>
        <dbReference type="Proteomes" id="UP000054270"/>
    </source>
</evidence>
<reference evidence="4" key="1">
    <citation type="submission" date="2014-04" db="EMBL/GenBank/DDBJ databases">
        <title>Evolutionary Origins and Diversification of the Mycorrhizal Mutualists.</title>
        <authorList>
            <consortium name="DOE Joint Genome Institute"/>
            <consortium name="Mycorrhizal Genomics Consortium"/>
            <person name="Kohler A."/>
            <person name="Kuo A."/>
            <person name="Nagy L.G."/>
            <person name="Floudas D."/>
            <person name="Copeland A."/>
            <person name="Barry K.W."/>
            <person name="Cichocki N."/>
            <person name="Veneault-Fourrey C."/>
            <person name="LaButti K."/>
            <person name="Lindquist E.A."/>
            <person name="Lipzen A."/>
            <person name="Lundell T."/>
            <person name="Morin E."/>
            <person name="Murat C."/>
            <person name="Riley R."/>
            <person name="Ohm R."/>
            <person name="Sun H."/>
            <person name="Tunlid A."/>
            <person name="Henrissat B."/>
            <person name="Grigoriev I.V."/>
            <person name="Hibbett D.S."/>
            <person name="Martin F."/>
        </authorList>
    </citation>
    <scope>NUCLEOTIDE SEQUENCE [LARGE SCALE GENOMIC DNA]</scope>
    <source>
        <strain evidence="4">FD-334 SS-4</strain>
    </source>
</reference>
<evidence type="ECO:0000313" key="3">
    <source>
        <dbReference type="EMBL" id="KJA22000.1"/>
    </source>
</evidence>
<dbReference type="Pfam" id="PF18758">
    <property type="entry name" value="KDZ"/>
    <property type="match status" value="1"/>
</dbReference>
<evidence type="ECO:0000256" key="2">
    <source>
        <dbReference type="SAM" id="MobiDB-lite"/>
    </source>
</evidence>
<dbReference type="PANTHER" id="PTHR33096:SF1">
    <property type="entry name" value="CXC1-LIKE CYSTEINE CLUSTER ASSOCIATED WITH KDZ TRANSPOSASES DOMAIN-CONTAINING PROTEIN"/>
    <property type="match status" value="1"/>
</dbReference>
<evidence type="ECO:0008006" key="5">
    <source>
        <dbReference type="Google" id="ProtNLM"/>
    </source>
</evidence>
<dbReference type="AlphaFoldDB" id="A0A0D2PQ13"/>
<dbReference type="InterPro" id="IPR040521">
    <property type="entry name" value="KDZ"/>
</dbReference>
<feature type="region of interest" description="Disordered" evidence="2">
    <location>
        <begin position="66"/>
        <end position="94"/>
    </location>
</feature>
<feature type="coiled-coil region" evidence="1">
    <location>
        <begin position="588"/>
        <end position="658"/>
    </location>
</feature>
<feature type="compositionally biased region" description="Basic residues" evidence="2">
    <location>
        <begin position="27"/>
        <end position="36"/>
    </location>
</feature>